<dbReference type="GO" id="GO:0005524">
    <property type="term" value="F:ATP binding"/>
    <property type="evidence" value="ECO:0007669"/>
    <property type="project" value="UniProtKB-KW"/>
</dbReference>
<evidence type="ECO:0000256" key="2">
    <source>
        <dbReference type="ARBA" id="ARBA00022741"/>
    </source>
</evidence>
<dbReference type="RefSeq" id="WP_092059521.1">
    <property type="nucleotide sequence ID" value="NZ_FOJU01000001.1"/>
</dbReference>
<comment type="catalytic activity">
    <reaction evidence="4">
        <text>(6S)-5-formyl-5,6,7,8-tetrahydrofolate + ATP = (6R)-5,10-methenyltetrahydrofolate + ADP + phosphate</text>
        <dbReference type="Rhea" id="RHEA:10488"/>
        <dbReference type="ChEBI" id="CHEBI:30616"/>
        <dbReference type="ChEBI" id="CHEBI:43474"/>
        <dbReference type="ChEBI" id="CHEBI:57455"/>
        <dbReference type="ChEBI" id="CHEBI:57457"/>
        <dbReference type="ChEBI" id="CHEBI:456216"/>
        <dbReference type="EC" id="6.3.3.2"/>
    </reaction>
</comment>
<keyword evidence="4" id="KW-0460">Magnesium</keyword>
<keyword evidence="3 4" id="KW-0067">ATP-binding</keyword>
<reference evidence="5 6" key="1">
    <citation type="submission" date="2016-10" db="EMBL/GenBank/DDBJ databases">
        <authorList>
            <person name="de Groot N.N."/>
        </authorList>
    </citation>
    <scope>NUCLEOTIDE SEQUENCE [LARGE SCALE GENOMIC DNA]</scope>
    <source>
        <strain evidence="5 6">DSM 29316</strain>
    </source>
</reference>
<dbReference type="Pfam" id="PF01812">
    <property type="entry name" value="5-FTHF_cyc-lig"/>
    <property type="match status" value="1"/>
</dbReference>
<organism evidence="5 6">
    <name type="scientific">Poseidonocella pacifica</name>
    <dbReference type="NCBI Taxonomy" id="871651"/>
    <lineage>
        <taxon>Bacteria</taxon>
        <taxon>Pseudomonadati</taxon>
        <taxon>Pseudomonadota</taxon>
        <taxon>Alphaproteobacteria</taxon>
        <taxon>Rhodobacterales</taxon>
        <taxon>Roseobacteraceae</taxon>
        <taxon>Poseidonocella</taxon>
    </lineage>
</organism>
<accession>A0A1I0UYB3</accession>
<name>A0A1I0UYB3_9RHOB</name>
<dbReference type="PANTHER" id="PTHR23407">
    <property type="entry name" value="ATPASE INHIBITOR/5-FORMYLTETRAHYDROFOLATE CYCLO-LIGASE"/>
    <property type="match status" value="1"/>
</dbReference>
<dbReference type="GO" id="GO:0009396">
    <property type="term" value="P:folic acid-containing compound biosynthetic process"/>
    <property type="evidence" value="ECO:0007669"/>
    <property type="project" value="TreeGrafter"/>
</dbReference>
<evidence type="ECO:0000256" key="4">
    <source>
        <dbReference type="RuleBase" id="RU361279"/>
    </source>
</evidence>
<dbReference type="AlphaFoldDB" id="A0A1I0UYB3"/>
<proteinExistence type="inferred from homology"/>
<gene>
    <name evidence="5" type="ORF">SAMN05421688_0071</name>
</gene>
<keyword evidence="4" id="KW-0479">Metal-binding</keyword>
<dbReference type="GO" id="GO:0035999">
    <property type="term" value="P:tetrahydrofolate interconversion"/>
    <property type="evidence" value="ECO:0007669"/>
    <property type="project" value="TreeGrafter"/>
</dbReference>
<evidence type="ECO:0000313" key="5">
    <source>
        <dbReference type="EMBL" id="SFA68992.1"/>
    </source>
</evidence>
<dbReference type="Proteomes" id="UP000198796">
    <property type="component" value="Unassembled WGS sequence"/>
</dbReference>
<evidence type="ECO:0000313" key="6">
    <source>
        <dbReference type="Proteomes" id="UP000198796"/>
    </source>
</evidence>
<dbReference type="NCBIfam" id="TIGR02727">
    <property type="entry name" value="MTHFS_bact"/>
    <property type="match status" value="1"/>
</dbReference>
<dbReference type="GO" id="GO:0046872">
    <property type="term" value="F:metal ion binding"/>
    <property type="evidence" value="ECO:0007669"/>
    <property type="project" value="UniProtKB-KW"/>
</dbReference>
<dbReference type="GO" id="GO:0030272">
    <property type="term" value="F:5-formyltetrahydrofolate cyclo-ligase activity"/>
    <property type="evidence" value="ECO:0007669"/>
    <property type="project" value="UniProtKB-EC"/>
</dbReference>
<dbReference type="OrthoDB" id="9801938at2"/>
<dbReference type="STRING" id="871651.SAMN05421688_0071"/>
<evidence type="ECO:0000256" key="3">
    <source>
        <dbReference type="ARBA" id="ARBA00022840"/>
    </source>
</evidence>
<dbReference type="InterPro" id="IPR002698">
    <property type="entry name" value="FTHF_cligase"/>
</dbReference>
<protein>
    <recommendedName>
        <fullName evidence="4">5-formyltetrahydrofolate cyclo-ligase</fullName>
        <ecNumber evidence="4">6.3.3.2</ecNumber>
    </recommendedName>
</protein>
<keyword evidence="5" id="KW-0436">Ligase</keyword>
<comment type="similarity">
    <text evidence="1 4">Belongs to the 5-formyltetrahydrofolate cyclo-ligase family.</text>
</comment>
<sequence>MSDTDETRGGSSPCFEHLIIGGESVDPAAARDVARFRKAERARLLEARQMPLDQRNSATDALIQGLEEIILPGQGQKIAVYWPIRGEPDLRRWMASAHDAGAQVLLPVVVEKAQPLEFRIWSPGCRMTRGFWNILVPEEGTPVIPDTVISPLVGGDRGLYRLGNGGGYYDRTLAALQPRPRTIGVGFAGTLIDSIFPMPWDIPMDEILLSDGTHLTKDTARR</sequence>
<dbReference type="EMBL" id="FOJU01000001">
    <property type="protein sequence ID" value="SFA68992.1"/>
    <property type="molecule type" value="Genomic_DNA"/>
</dbReference>
<dbReference type="EC" id="6.3.3.2" evidence="4"/>
<keyword evidence="2 4" id="KW-0547">Nucleotide-binding</keyword>
<dbReference type="InterPro" id="IPR024185">
    <property type="entry name" value="FTHF_cligase-like_sf"/>
</dbReference>
<keyword evidence="6" id="KW-1185">Reference proteome</keyword>
<dbReference type="InterPro" id="IPR037171">
    <property type="entry name" value="NagB/RpiA_transferase-like"/>
</dbReference>
<evidence type="ECO:0000256" key="1">
    <source>
        <dbReference type="ARBA" id="ARBA00010638"/>
    </source>
</evidence>
<comment type="cofactor">
    <cofactor evidence="4">
        <name>Mg(2+)</name>
        <dbReference type="ChEBI" id="CHEBI:18420"/>
    </cofactor>
</comment>
<dbReference type="PANTHER" id="PTHR23407:SF1">
    <property type="entry name" value="5-FORMYLTETRAHYDROFOLATE CYCLO-LIGASE"/>
    <property type="match status" value="1"/>
</dbReference>
<dbReference type="SUPFAM" id="SSF100950">
    <property type="entry name" value="NagB/RpiA/CoA transferase-like"/>
    <property type="match status" value="1"/>
</dbReference>
<dbReference type="Gene3D" id="3.40.50.10420">
    <property type="entry name" value="NagB/RpiA/CoA transferase-like"/>
    <property type="match status" value="1"/>
</dbReference>